<dbReference type="FunFam" id="3.90.950.10:FF:000001">
    <property type="entry name" value="dITP/XTP pyrophosphatase"/>
    <property type="match status" value="1"/>
</dbReference>
<dbReference type="GO" id="GO:0036222">
    <property type="term" value="F:XTP diphosphatase activity"/>
    <property type="evidence" value="ECO:0007669"/>
    <property type="project" value="UniProtKB-ARBA"/>
</dbReference>
<evidence type="ECO:0000256" key="2">
    <source>
        <dbReference type="ARBA" id="ARBA00008023"/>
    </source>
</evidence>
<keyword evidence="5" id="KW-0547">Nucleotide-binding</keyword>
<dbReference type="PANTHER" id="PTHR11067:SF9">
    <property type="entry name" value="INOSINE TRIPHOSPHATE PYROPHOSPHATASE"/>
    <property type="match status" value="1"/>
</dbReference>
<comment type="catalytic activity">
    <reaction evidence="10">
        <text>XTP + H2O = XMP + diphosphate + H(+)</text>
        <dbReference type="Rhea" id="RHEA:28610"/>
        <dbReference type="ChEBI" id="CHEBI:15377"/>
        <dbReference type="ChEBI" id="CHEBI:15378"/>
        <dbReference type="ChEBI" id="CHEBI:33019"/>
        <dbReference type="ChEBI" id="CHEBI:57464"/>
        <dbReference type="ChEBI" id="CHEBI:61314"/>
        <dbReference type="EC" id="3.6.1.66"/>
    </reaction>
</comment>
<comment type="similarity">
    <text evidence="2">Belongs to the HAM1 NTPase family.</text>
</comment>
<dbReference type="InterPro" id="IPR020922">
    <property type="entry name" value="dITP/XTP_pyrophosphatase"/>
</dbReference>
<dbReference type="SUPFAM" id="SSF52972">
    <property type="entry name" value="ITPase-like"/>
    <property type="match status" value="1"/>
</dbReference>
<dbReference type="Gene3D" id="3.90.950.10">
    <property type="match status" value="1"/>
</dbReference>
<dbReference type="EMBL" id="AUZY01001072">
    <property type="protein sequence ID" value="EQD76382.1"/>
    <property type="molecule type" value="Genomic_DNA"/>
</dbReference>
<evidence type="ECO:0000256" key="6">
    <source>
        <dbReference type="ARBA" id="ARBA00022801"/>
    </source>
</evidence>
<dbReference type="CDD" id="cd00515">
    <property type="entry name" value="HAM1"/>
    <property type="match status" value="1"/>
</dbReference>
<name>T1C2Z3_9ZZZZ</name>
<dbReference type="GO" id="GO:0005829">
    <property type="term" value="C:cytosol"/>
    <property type="evidence" value="ECO:0007669"/>
    <property type="project" value="TreeGrafter"/>
</dbReference>
<evidence type="ECO:0000256" key="15">
    <source>
        <dbReference type="ARBA" id="ARBA00083186"/>
    </source>
</evidence>
<dbReference type="GO" id="GO:0009117">
    <property type="term" value="P:nucleotide metabolic process"/>
    <property type="evidence" value="ECO:0007669"/>
    <property type="project" value="UniProtKB-KW"/>
</dbReference>
<dbReference type="GO" id="GO:0000166">
    <property type="term" value="F:nucleotide binding"/>
    <property type="evidence" value="ECO:0007669"/>
    <property type="project" value="UniProtKB-KW"/>
</dbReference>
<dbReference type="NCBIfam" id="TIGR00042">
    <property type="entry name" value="RdgB/HAM1 family non-canonical purine NTP pyrophosphatase"/>
    <property type="match status" value="1"/>
</dbReference>
<dbReference type="InterPro" id="IPR029001">
    <property type="entry name" value="ITPase-like_fam"/>
</dbReference>
<reference evidence="17" key="1">
    <citation type="submission" date="2013-08" db="EMBL/GenBank/DDBJ databases">
        <authorList>
            <person name="Mendez C."/>
            <person name="Richter M."/>
            <person name="Ferrer M."/>
            <person name="Sanchez J."/>
        </authorList>
    </citation>
    <scope>NUCLEOTIDE SEQUENCE</scope>
</reference>
<evidence type="ECO:0000256" key="3">
    <source>
        <dbReference type="ARBA" id="ARBA00011738"/>
    </source>
</evidence>
<keyword evidence="6 17" id="KW-0378">Hydrolase</keyword>
<evidence type="ECO:0000256" key="4">
    <source>
        <dbReference type="ARBA" id="ARBA00022723"/>
    </source>
</evidence>
<evidence type="ECO:0000256" key="1">
    <source>
        <dbReference type="ARBA" id="ARBA00001946"/>
    </source>
</evidence>
<keyword evidence="7" id="KW-0460">Magnesium</keyword>
<reference evidence="17" key="2">
    <citation type="journal article" date="2014" name="ISME J.">
        <title>Microbial stratification in low pH oxic and suboxic macroscopic growths along an acid mine drainage.</title>
        <authorList>
            <person name="Mendez-Garcia C."/>
            <person name="Mesa V."/>
            <person name="Sprenger R.R."/>
            <person name="Richter M."/>
            <person name="Diez M.S."/>
            <person name="Solano J."/>
            <person name="Bargiela R."/>
            <person name="Golyshina O.V."/>
            <person name="Manteca A."/>
            <person name="Ramos J.L."/>
            <person name="Gallego J.R."/>
            <person name="Llorente I."/>
            <person name="Martins Dos Santos V.A."/>
            <person name="Jensen O.N."/>
            <person name="Pelaez A.I."/>
            <person name="Sanchez J."/>
            <person name="Ferrer M."/>
        </authorList>
    </citation>
    <scope>NUCLEOTIDE SEQUENCE</scope>
</reference>
<evidence type="ECO:0000256" key="13">
    <source>
        <dbReference type="ARBA" id="ARBA00075987"/>
    </source>
</evidence>
<comment type="subunit">
    <text evidence="3">Homodimer.</text>
</comment>
<evidence type="ECO:0000313" key="17">
    <source>
        <dbReference type="EMBL" id="EQD76382.1"/>
    </source>
</evidence>
<protein>
    <recommendedName>
        <fullName evidence="12">dITP/XTP pyrophosphatase</fullName>
        <ecNumber evidence="11">3.6.1.66</ecNumber>
    </recommendedName>
    <alternativeName>
        <fullName evidence="13">Non-canonical purine NTP pyrophosphatase</fullName>
    </alternativeName>
    <alternativeName>
        <fullName evidence="14">Non-standard purine NTP pyrophosphatase</fullName>
    </alternativeName>
    <alternativeName>
        <fullName evidence="16">Nucleoside-triphosphate diphosphatase</fullName>
    </alternativeName>
    <alternativeName>
        <fullName evidence="15">Nucleoside-triphosphate pyrophosphatase</fullName>
    </alternativeName>
</protein>
<dbReference type="PANTHER" id="PTHR11067">
    <property type="entry name" value="INOSINE TRIPHOSPHATE PYROPHOSPHATASE/HAM1 PROTEIN"/>
    <property type="match status" value="1"/>
</dbReference>
<dbReference type="GO" id="GO:0046872">
    <property type="term" value="F:metal ion binding"/>
    <property type="evidence" value="ECO:0007669"/>
    <property type="project" value="UniProtKB-KW"/>
</dbReference>
<evidence type="ECO:0000256" key="11">
    <source>
        <dbReference type="ARBA" id="ARBA00066468"/>
    </source>
</evidence>
<comment type="cofactor">
    <cofactor evidence="1">
        <name>Mg(2+)</name>
        <dbReference type="ChEBI" id="CHEBI:18420"/>
    </cofactor>
</comment>
<evidence type="ECO:0000256" key="16">
    <source>
        <dbReference type="ARBA" id="ARBA00083635"/>
    </source>
</evidence>
<proteinExistence type="inferred from homology"/>
<dbReference type="HAMAP" id="MF_01405">
    <property type="entry name" value="Non_canon_purine_NTPase"/>
    <property type="match status" value="1"/>
</dbReference>
<evidence type="ECO:0000256" key="7">
    <source>
        <dbReference type="ARBA" id="ARBA00022842"/>
    </source>
</evidence>
<accession>T1C2Z3</accession>
<dbReference type="GO" id="GO:0017111">
    <property type="term" value="F:ribonucleoside triphosphate phosphatase activity"/>
    <property type="evidence" value="ECO:0007669"/>
    <property type="project" value="InterPro"/>
</dbReference>
<keyword evidence="4" id="KW-0479">Metal-binding</keyword>
<dbReference type="EC" id="3.6.1.66" evidence="11"/>
<evidence type="ECO:0000256" key="8">
    <source>
        <dbReference type="ARBA" id="ARBA00023080"/>
    </source>
</evidence>
<keyword evidence="8" id="KW-0546">Nucleotide metabolism</keyword>
<evidence type="ECO:0000256" key="5">
    <source>
        <dbReference type="ARBA" id="ARBA00022741"/>
    </source>
</evidence>
<evidence type="ECO:0000256" key="9">
    <source>
        <dbReference type="ARBA" id="ARBA00051875"/>
    </source>
</evidence>
<evidence type="ECO:0000256" key="10">
    <source>
        <dbReference type="ARBA" id="ARBA00052017"/>
    </source>
</evidence>
<gene>
    <name evidence="17" type="ORF">B1B_01740</name>
</gene>
<comment type="catalytic activity">
    <reaction evidence="9">
        <text>dITP + H2O = dIMP + diphosphate + H(+)</text>
        <dbReference type="Rhea" id="RHEA:28342"/>
        <dbReference type="ChEBI" id="CHEBI:15377"/>
        <dbReference type="ChEBI" id="CHEBI:15378"/>
        <dbReference type="ChEBI" id="CHEBI:33019"/>
        <dbReference type="ChEBI" id="CHEBI:61194"/>
        <dbReference type="ChEBI" id="CHEBI:61382"/>
        <dbReference type="EC" id="3.6.1.66"/>
    </reaction>
</comment>
<evidence type="ECO:0000256" key="12">
    <source>
        <dbReference type="ARBA" id="ARBA00071289"/>
    </source>
</evidence>
<dbReference type="GO" id="GO:0036220">
    <property type="term" value="F:ITP diphosphatase activity"/>
    <property type="evidence" value="ECO:0007669"/>
    <property type="project" value="UniProtKB-EC"/>
</dbReference>
<comment type="caution">
    <text evidence="17">The sequence shown here is derived from an EMBL/GenBank/DDBJ whole genome shotgun (WGS) entry which is preliminary data.</text>
</comment>
<organism evidence="17">
    <name type="scientific">mine drainage metagenome</name>
    <dbReference type="NCBI Taxonomy" id="410659"/>
    <lineage>
        <taxon>unclassified sequences</taxon>
        <taxon>metagenomes</taxon>
        <taxon>ecological metagenomes</taxon>
    </lineage>
</organism>
<dbReference type="AlphaFoldDB" id="T1C2Z3"/>
<evidence type="ECO:0000256" key="14">
    <source>
        <dbReference type="ARBA" id="ARBA00078805"/>
    </source>
</evidence>
<dbReference type="Pfam" id="PF01725">
    <property type="entry name" value="Ham1p_like"/>
    <property type="match status" value="1"/>
</dbReference>
<dbReference type="GO" id="GO:0009146">
    <property type="term" value="P:purine nucleoside triphosphate catabolic process"/>
    <property type="evidence" value="ECO:0007669"/>
    <property type="project" value="UniProtKB-ARBA"/>
</dbReference>
<dbReference type="GO" id="GO:0035870">
    <property type="term" value="F:dITP diphosphatase activity"/>
    <property type="evidence" value="ECO:0007669"/>
    <property type="project" value="RHEA"/>
</dbReference>
<dbReference type="InterPro" id="IPR002637">
    <property type="entry name" value="RdgB/HAM1"/>
</dbReference>
<sequence length="217" mass="23575">MRLVLATGNPGKCREFASIVSAWGFVVVPQAELGIESPPETGSTFYDNAMLKAAHARSRCTDAVLADDSGLEVNALGGEPGVNSACYAGPDANASANLDRLLHNLSGTPLPDRTAHFRCILVLWPPDQEQPFVAEGSCQGRILNEPRGNRGFGYDPVFELPELGLTFGQLSTELKDRYSHRGHALRQLRHKITGSEWYSRHPELFSEGGKRSGTAGW</sequence>